<dbReference type="AlphaFoldDB" id="X0TD15"/>
<proteinExistence type="predicted"/>
<organism evidence="1">
    <name type="scientific">marine sediment metagenome</name>
    <dbReference type="NCBI Taxonomy" id="412755"/>
    <lineage>
        <taxon>unclassified sequences</taxon>
        <taxon>metagenomes</taxon>
        <taxon>ecological metagenomes</taxon>
    </lineage>
</organism>
<evidence type="ECO:0000313" key="1">
    <source>
        <dbReference type="EMBL" id="GAF85211.1"/>
    </source>
</evidence>
<name>X0TD15_9ZZZZ</name>
<dbReference type="EMBL" id="BARS01004977">
    <property type="protein sequence ID" value="GAF85211.1"/>
    <property type="molecule type" value="Genomic_DNA"/>
</dbReference>
<comment type="caution">
    <text evidence="1">The sequence shown here is derived from an EMBL/GenBank/DDBJ whole genome shotgun (WGS) entry which is preliminary data.</text>
</comment>
<feature type="non-terminal residue" evidence="1">
    <location>
        <position position="1"/>
    </location>
</feature>
<accession>X0TD15</accession>
<gene>
    <name evidence="1" type="ORF">S01H1_09737</name>
</gene>
<protein>
    <recommendedName>
        <fullName evidence="2">Septum formation initiator</fullName>
    </recommendedName>
</protein>
<sequence>RPFIFYLLVLSDFGILRRWELSRDAAAIESSIDELGVRGMALESRRGELDDDAVLERIAREEYGMVREGEHVYRLSVPDSTREKRRKR</sequence>
<dbReference type="InterPro" id="IPR007060">
    <property type="entry name" value="FtsL/DivIC"/>
</dbReference>
<dbReference type="Pfam" id="PF04977">
    <property type="entry name" value="DivIC"/>
    <property type="match status" value="1"/>
</dbReference>
<evidence type="ECO:0008006" key="2">
    <source>
        <dbReference type="Google" id="ProtNLM"/>
    </source>
</evidence>
<reference evidence="1" key="1">
    <citation type="journal article" date="2014" name="Front. Microbiol.">
        <title>High frequency of phylogenetically diverse reductive dehalogenase-homologous genes in deep subseafloor sedimentary metagenomes.</title>
        <authorList>
            <person name="Kawai M."/>
            <person name="Futagami T."/>
            <person name="Toyoda A."/>
            <person name="Takaki Y."/>
            <person name="Nishi S."/>
            <person name="Hori S."/>
            <person name="Arai W."/>
            <person name="Tsubouchi T."/>
            <person name="Morono Y."/>
            <person name="Uchiyama I."/>
            <person name="Ito T."/>
            <person name="Fujiyama A."/>
            <person name="Inagaki F."/>
            <person name="Takami H."/>
        </authorList>
    </citation>
    <scope>NUCLEOTIDE SEQUENCE</scope>
    <source>
        <strain evidence="1">Expedition CK06-06</strain>
    </source>
</reference>